<accession>A0ABS0J9C7</accession>
<keyword evidence="9" id="KW-0520">NAD</keyword>
<proteinExistence type="predicted"/>
<dbReference type="PROSITE" id="PS00198">
    <property type="entry name" value="4FE4S_FER_1"/>
    <property type="match status" value="2"/>
</dbReference>
<keyword evidence="7" id="KW-0408">Iron</keyword>
<sequence>MYMLSNVLRNIMGKYSTRLYPFETRPAYEGFRGKLVNNIHDCIFCKSCQIKCPSQCITVDPKEGKWDCDPFACVYCSVCVDACPTHCLSMENQHRKPAPSKFVVSLQGTPRKSKKADKSAEKPAEAAAPEA</sequence>
<evidence type="ECO:0000313" key="14">
    <source>
        <dbReference type="EMBL" id="MBG3879068.1"/>
    </source>
</evidence>
<evidence type="ECO:0000256" key="7">
    <source>
        <dbReference type="ARBA" id="ARBA00023004"/>
    </source>
</evidence>
<keyword evidence="2" id="KW-0004">4Fe-4S</keyword>
<feature type="domain" description="4Fe-4S ferredoxin-type" evidence="13">
    <location>
        <begin position="64"/>
        <end position="93"/>
    </location>
</feature>
<protein>
    <submittedName>
        <fullName evidence="14">4Fe-4S ferredoxin</fullName>
    </submittedName>
</protein>
<name>A0ABS0J9C7_9BACT</name>
<evidence type="ECO:0000313" key="15">
    <source>
        <dbReference type="Proteomes" id="UP001194469"/>
    </source>
</evidence>
<evidence type="ECO:0000256" key="10">
    <source>
        <dbReference type="ARBA" id="ARBA00023075"/>
    </source>
</evidence>
<organism evidence="14 15">
    <name type="scientific">Nitratidesulfovibrio oxamicus</name>
    <dbReference type="NCBI Taxonomy" id="32016"/>
    <lineage>
        <taxon>Bacteria</taxon>
        <taxon>Pseudomonadati</taxon>
        <taxon>Thermodesulfobacteriota</taxon>
        <taxon>Desulfovibrionia</taxon>
        <taxon>Desulfovibrionales</taxon>
        <taxon>Desulfovibrionaceae</taxon>
        <taxon>Nitratidesulfovibrio</taxon>
    </lineage>
</organism>
<comment type="caution">
    <text evidence="14">The sequence shown here is derived from an EMBL/GenBank/DDBJ whole genome shotgun (WGS) entry which is preliminary data.</text>
</comment>
<evidence type="ECO:0000256" key="11">
    <source>
        <dbReference type="ARBA" id="ARBA00023136"/>
    </source>
</evidence>
<dbReference type="PANTHER" id="PTHR10849">
    <property type="entry name" value="NADH DEHYDROGENASE UBIQUINONE IRON-SULFUR PROTEIN 8, MITOCHONDRIAL"/>
    <property type="match status" value="1"/>
</dbReference>
<evidence type="ECO:0000256" key="1">
    <source>
        <dbReference type="ARBA" id="ARBA00022475"/>
    </source>
</evidence>
<dbReference type="Gene3D" id="3.30.70.3270">
    <property type="match status" value="1"/>
</dbReference>
<dbReference type="Pfam" id="PF12838">
    <property type="entry name" value="Fer4_7"/>
    <property type="match status" value="1"/>
</dbReference>
<feature type="domain" description="4Fe-4S ferredoxin-type" evidence="13">
    <location>
        <begin position="33"/>
        <end position="62"/>
    </location>
</feature>
<keyword evidence="1" id="KW-1003">Cell membrane</keyword>
<evidence type="ECO:0000256" key="4">
    <source>
        <dbReference type="ARBA" id="ARBA00022723"/>
    </source>
</evidence>
<keyword evidence="8" id="KW-0411">Iron-sulfur</keyword>
<evidence type="ECO:0000256" key="8">
    <source>
        <dbReference type="ARBA" id="ARBA00023014"/>
    </source>
</evidence>
<dbReference type="RefSeq" id="WP_012612651.1">
    <property type="nucleotide sequence ID" value="NZ_VRYY01000815.1"/>
</dbReference>
<reference evidence="14 15" key="1">
    <citation type="submission" date="2019-08" db="EMBL/GenBank/DDBJ databases">
        <authorList>
            <person name="Luo N."/>
        </authorList>
    </citation>
    <scope>NUCLEOTIDE SEQUENCE [LARGE SCALE GENOMIC DNA]</scope>
    <source>
        <strain evidence="14 15">NCIMB 9442</strain>
    </source>
</reference>
<keyword evidence="15" id="KW-1185">Reference proteome</keyword>
<keyword evidence="10" id="KW-0830">Ubiquinone</keyword>
<evidence type="ECO:0000256" key="12">
    <source>
        <dbReference type="SAM" id="MobiDB-lite"/>
    </source>
</evidence>
<evidence type="ECO:0000256" key="9">
    <source>
        <dbReference type="ARBA" id="ARBA00023027"/>
    </source>
</evidence>
<feature type="region of interest" description="Disordered" evidence="12">
    <location>
        <begin position="93"/>
        <end position="131"/>
    </location>
</feature>
<dbReference type="PROSITE" id="PS51379">
    <property type="entry name" value="4FE4S_FER_2"/>
    <property type="match status" value="2"/>
</dbReference>
<dbReference type="PANTHER" id="PTHR10849:SF24">
    <property type="entry name" value="NADH-QUINONE OXIDOREDUCTASE SUBUNIT I 2"/>
    <property type="match status" value="1"/>
</dbReference>
<dbReference type="InterPro" id="IPR010226">
    <property type="entry name" value="NADH_quinone_OxRdtase_chainI"/>
</dbReference>
<dbReference type="Proteomes" id="UP001194469">
    <property type="component" value="Unassembled WGS sequence"/>
</dbReference>
<keyword evidence="6" id="KW-1278">Translocase</keyword>
<keyword evidence="11" id="KW-0472">Membrane</keyword>
<evidence type="ECO:0000256" key="2">
    <source>
        <dbReference type="ARBA" id="ARBA00022485"/>
    </source>
</evidence>
<dbReference type="EMBL" id="VRYY01000815">
    <property type="protein sequence ID" value="MBG3879068.1"/>
    <property type="molecule type" value="Genomic_DNA"/>
</dbReference>
<keyword evidence="4" id="KW-0479">Metal-binding</keyword>
<evidence type="ECO:0000256" key="5">
    <source>
        <dbReference type="ARBA" id="ARBA00022737"/>
    </source>
</evidence>
<dbReference type="InterPro" id="IPR017900">
    <property type="entry name" value="4Fe4S_Fe_S_CS"/>
</dbReference>
<evidence type="ECO:0000259" key="13">
    <source>
        <dbReference type="PROSITE" id="PS51379"/>
    </source>
</evidence>
<keyword evidence="5" id="KW-0677">Repeat</keyword>
<keyword evidence="3" id="KW-0874">Quinone</keyword>
<evidence type="ECO:0000256" key="6">
    <source>
        <dbReference type="ARBA" id="ARBA00022967"/>
    </source>
</evidence>
<dbReference type="SUPFAM" id="SSF54862">
    <property type="entry name" value="4Fe-4S ferredoxins"/>
    <property type="match status" value="1"/>
</dbReference>
<dbReference type="InterPro" id="IPR017896">
    <property type="entry name" value="4Fe4S_Fe-S-bd"/>
</dbReference>
<evidence type="ECO:0000256" key="3">
    <source>
        <dbReference type="ARBA" id="ARBA00022719"/>
    </source>
</evidence>
<gene>
    <name evidence="14" type="ORF">FVW20_19235</name>
</gene>